<dbReference type="InterPro" id="IPR050383">
    <property type="entry name" value="GlyoxalaseI/FosfomycinResist"/>
</dbReference>
<dbReference type="Pfam" id="PF00903">
    <property type="entry name" value="Glyoxalase"/>
    <property type="match status" value="1"/>
</dbReference>
<dbReference type="PROSITE" id="PS51819">
    <property type="entry name" value="VOC"/>
    <property type="match status" value="1"/>
</dbReference>
<dbReference type="OrthoDB" id="793940at2"/>
<dbReference type="RefSeq" id="WP_147656881.1">
    <property type="nucleotide sequence ID" value="NZ_BMFM01000001.1"/>
</dbReference>
<dbReference type="AlphaFoldDB" id="A0A5B9DT28"/>
<dbReference type="Proteomes" id="UP000321062">
    <property type="component" value="Chromosome"/>
</dbReference>
<dbReference type="Gene3D" id="3.10.180.10">
    <property type="entry name" value="2,3-Dihydroxybiphenyl 1,2-Dioxygenase, domain 1"/>
    <property type="match status" value="1"/>
</dbReference>
<evidence type="ECO:0000313" key="1">
    <source>
        <dbReference type="EMBL" id="QEE21588.1"/>
    </source>
</evidence>
<keyword evidence="2" id="KW-1185">Reference proteome</keyword>
<evidence type="ECO:0000313" key="2">
    <source>
        <dbReference type="Proteomes" id="UP000321062"/>
    </source>
</evidence>
<reference evidence="1 2" key="1">
    <citation type="journal article" date="2015" name="Int. J. Syst. Evol. Microbiol.">
        <title>Youhaiella tibetensis gen. nov., sp. nov., isolated from subsurface sediment.</title>
        <authorList>
            <person name="Wang Y.X."/>
            <person name="Huang F.Q."/>
            <person name="Nogi Y."/>
            <person name="Pang S.J."/>
            <person name="Wang P.K."/>
            <person name="Lv J."/>
        </authorList>
    </citation>
    <scope>NUCLEOTIDE SEQUENCE [LARGE SCALE GENOMIC DNA]</scope>
    <source>
        <strain evidence="2">fig4</strain>
    </source>
</reference>
<dbReference type="InterPro" id="IPR037523">
    <property type="entry name" value="VOC_core"/>
</dbReference>
<dbReference type="PANTHER" id="PTHR21366:SF14">
    <property type="entry name" value="GLYOXALASE DOMAIN-CONTAINING PROTEIN 5"/>
    <property type="match status" value="1"/>
</dbReference>
<dbReference type="PANTHER" id="PTHR21366">
    <property type="entry name" value="GLYOXALASE FAMILY PROTEIN"/>
    <property type="match status" value="1"/>
</dbReference>
<dbReference type="KEGG" id="yti:FNA67_15950"/>
<accession>A0A5B9DT28</accession>
<organism evidence="1 2">
    <name type="scientific">Paradevosia tibetensis</name>
    <dbReference type="NCBI Taxonomy" id="1447062"/>
    <lineage>
        <taxon>Bacteria</taxon>
        <taxon>Pseudomonadati</taxon>
        <taxon>Pseudomonadota</taxon>
        <taxon>Alphaproteobacteria</taxon>
        <taxon>Hyphomicrobiales</taxon>
        <taxon>Devosiaceae</taxon>
        <taxon>Paradevosia</taxon>
    </lineage>
</organism>
<dbReference type="InterPro" id="IPR004360">
    <property type="entry name" value="Glyas_Fos-R_dOase_dom"/>
</dbReference>
<dbReference type="InterPro" id="IPR029068">
    <property type="entry name" value="Glyas_Bleomycin-R_OHBP_Dase"/>
</dbReference>
<gene>
    <name evidence="1" type="ORF">FNA67_15950</name>
</gene>
<dbReference type="EMBL" id="CP041690">
    <property type="protein sequence ID" value="QEE21588.1"/>
    <property type="molecule type" value="Genomic_DNA"/>
</dbReference>
<proteinExistence type="predicted"/>
<name>A0A5B9DT28_9HYPH</name>
<protein>
    <submittedName>
        <fullName evidence="1">VOC family protein</fullName>
    </submittedName>
</protein>
<sequence length="141" mass="15728">MNETSRPPFSLVGLDHVVLLVTDMEIAMRFYQEVLGCQPGFSYPQFGMEQVWCGNALIVLQDYTKPEGKWARPPVEGGRNLDHVCIALSPFDHDAMRAHLKAHDVEIVEEALHGGARGMGNSFYVLDPFGNKLELKGPPVY</sequence>
<dbReference type="SUPFAM" id="SSF54593">
    <property type="entry name" value="Glyoxalase/Bleomycin resistance protein/Dihydroxybiphenyl dioxygenase"/>
    <property type="match status" value="1"/>
</dbReference>